<keyword evidence="6" id="KW-1185">Reference proteome</keyword>
<dbReference type="PROSITE" id="PS00455">
    <property type="entry name" value="AMP_BINDING"/>
    <property type="match status" value="1"/>
</dbReference>
<dbReference type="EMBL" id="JAGIYQ010000017">
    <property type="protein sequence ID" value="MBP0726957.1"/>
    <property type="molecule type" value="Genomic_DNA"/>
</dbReference>
<dbReference type="AlphaFoldDB" id="A0A940NME3"/>
<evidence type="ECO:0000256" key="2">
    <source>
        <dbReference type="ARBA" id="ARBA00022598"/>
    </source>
</evidence>
<feature type="domain" description="AMP-dependent synthetase/ligase" evidence="3">
    <location>
        <begin position="14"/>
        <end position="361"/>
    </location>
</feature>
<organism evidence="5 6">
    <name type="scientific">Gottfriedia endophytica</name>
    <dbReference type="NCBI Taxonomy" id="2820819"/>
    <lineage>
        <taxon>Bacteria</taxon>
        <taxon>Bacillati</taxon>
        <taxon>Bacillota</taxon>
        <taxon>Bacilli</taxon>
        <taxon>Bacillales</taxon>
        <taxon>Bacillaceae</taxon>
        <taxon>Gottfriedia</taxon>
    </lineage>
</organism>
<gene>
    <name evidence="5" type="ORF">J5Y03_17505</name>
</gene>
<dbReference type="PRINTS" id="PR00154">
    <property type="entry name" value="AMPBINDING"/>
</dbReference>
<protein>
    <submittedName>
        <fullName evidence="5">Long-chain-fatty-acid--CoA ligase</fullName>
        <ecNumber evidence="5">6.2.1.3</ecNumber>
    </submittedName>
</protein>
<dbReference type="GO" id="GO:0004467">
    <property type="term" value="F:long-chain fatty acid-CoA ligase activity"/>
    <property type="evidence" value="ECO:0007669"/>
    <property type="project" value="UniProtKB-EC"/>
</dbReference>
<feature type="domain" description="AMP-binding enzyme C-terminal" evidence="4">
    <location>
        <begin position="411"/>
        <end position="485"/>
    </location>
</feature>
<dbReference type="Pfam" id="PF13193">
    <property type="entry name" value="AMP-binding_C"/>
    <property type="match status" value="1"/>
</dbReference>
<dbReference type="InterPro" id="IPR020459">
    <property type="entry name" value="AMP-binding"/>
</dbReference>
<dbReference type="InterPro" id="IPR050237">
    <property type="entry name" value="ATP-dep_AMP-bd_enzyme"/>
</dbReference>
<dbReference type="FunFam" id="3.30.300.30:FF:000008">
    <property type="entry name" value="2,3-dihydroxybenzoate-AMP ligase"/>
    <property type="match status" value="1"/>
</dbReference>
<proteinExistence type="inferred from homology"/>
<evidence type="ECO:0000313" key="6">
    <source>
        <dbReference type="Proteomes" id="UP000682134"/>
    </source>
</evidence>
<dbReference type="Gene3D" id="3.40.50.12780">
    <property type="entry name" value="N-terminal domain of ligase-like"/>
    <property type="match status" value="1"/>
</dbReference>
<dbReference type="PANTHER" id="PTHR43767:SF1">
    <property type="entry name" value="NONRIBOSOMAL PEPTIDE SYNTHASE PES1 (EUROFUNG)-RELATED"/>
    <property type="match status" value="1"/>
</dbReference>
<keyword evidence="2 5" id="KW-0436">Ligase</keyword>
<dbReference type="Gene3D" id="3.30.300.30">
    <property type="match status" value="1"/>
</dbReference>
<sequence length="493" mass="54991">MNIYDAFSKIVIENKEDTALVHNGNSISYKELDESCSIYSQLLLSNGVKSRDCVAIYLENSPEFLYAYLGLLKIGATAVPINPVLTETELQYVLQNCNAKALFIGEKQKEKLENLKDTFSPFPRLLIVENIKILNFEKETLLLNNTSDGEANDIAVIIYTSGTTGKPKGAMLTHENLYSNAMSFTQVSQTTKQDRIVAVLPMFHLFCLTVSVNLSLLNGAKLLIQSPFNPTELVQLIRDEKVTLLAAVPTIYNYLYHLEHVTSKDFSTVRTFISGGSSMSVDLLKNIQAKYGVTILEGYGLTETAPVISFNPYKGTCKPGSVGLDIPNVKTKIVDEVGNELAALEVGEVIVSGPNVMKGYLNNKIETDKAIKNGWFYTGDIGRKDEDGYLFLLDRKKDVILMNGYSVYPREIEEVLYAHPNIIEAAVIGIKNERTGEAVKAFIVLNDSNVTEEEIFTYCKKHLAKYKQPSEIQFLEEIPKNSTGKIMKRLLEK</sequence>
<comment type="caution">
    <text evidence="5">The sequence shown here is derived from an EMBL/GenBank/DDBJ whole genome shotgun (WGS) entry which is preliminary data.</text>
</comment>
<reference evidence="5" key="1">
    <citation type="submission" date="2021-04" db="EMBL/GenBank/DDBJ databases">
        <title>Genome seq and assembly of Bacillus sp.</title>
        <authorList>
            <person name="Chhetri G."/>
        </authorList>
    </citation>
    <scope>NUCLEOTIDE SEQUENCE</scope>
    <source>
        <strain evidence="5">RG28</strain>
    </source>
</reference>
<dbReference type="Proteomes" id="UP000682134">
    <property type="component" value="Unassembled WGS sequence"/>
</dbReference>
<dbReference type="InterPro" id="IPR042099">
    <property type="entry name" value="ANL_N_sf"/>
</dbReference>
<dbReference type="PANTHER" id="PTHR43767">
    <property type="entry name" value="LONG-CHAIN-FATTY-ACID--COA LIGASE"/>
    <property type="match status" value="1"/>
</dbReference>
<dbReference type="InterPro" id="IPR045851">
    <property type="entry name" value="AMP-bd_C_sf"/>
</dbReference>
<dbReference type="InterPro" id="IPR000873">
    <property type="entry name" value="AMP-dep_synth/lig_dom"/>
</dbReference>
<dbReference type="Pfam" id="PF00501">
    <property type="entry name" value="AMP-binding"/>
    <property type="match status" value="1"/>
</dbReference>
<comment type="similarity">
    <text evidence="1">Belongs to the ATP-dependent AMP-binding enzyme family.</text>
</comment>
<dbReference type="SUPFAM" id="SSF56801">
    <property type="entry name" value="Acetyl-CoA synthetase-like"/>
    <property type="match status" value="1"/>
</dbReference>
<dbReference type="InterPro" id="IPR025110">
    <property type="entry name" value="AMP-bd_C"/>
</dbReference>
<dbReference type="CDD" id="cd05936">
    <property type="entry name" value="FC-FACS_FadD_like"/>
    <property type="match status" value="1"/>
</dbReference>
<name>A0A940NME3_9BACI</name>
<evidence type="ECO:0000259" key="3">
    <source>
        <dbReference type="Pfam" id="PF00501"/>
    </source>
</evidence>
<evidence type="ECO:0000259" key="4">
    <source>
        <dbReference type="Pfam" id="PF13193"/>
    </source>
</evidence>
<dbReference type="EC" id="6.2.1.3" evidence="5"/>
<evidence type="ECO:0000313" key="5">
    <source>
        <dbReference type="EMBL" id="MBP0726957.1"/>
    </source>
</evidence>
<evidence type="ECO:0000256" key="1">
    <source>
        <dbReference type="ARBA" id="ARBA00006432"/>
    </source>
</evidence>
<dbReference type="NCBIfam" id="NF004837">
    <property type="entry name" value="PRK06187.1"/>
    <property type="match status" value="1"/>
</dbReference>
<dbReference type="InterPro" id="IPR020845">
    <property type="entry name" value="AMP-binding_CS"/>
</dbReference>
<accession>A0A940NME3</accession>